<dbReference type="AlphaFoldDB" id="A0A1I3W103"/>
<organism evidence="1 2">
    <name type="scientific">Marinilactibacillus piezotolerans</name>
    <dbReference type="NCBI Taxonomy" id="258723"/>
    <lineage>
        <taxon>Bacteria</taxon>
        <taxon>Bacillati</taxon>
        <taxon>Bacillota</taxon>
        <taxon>Bacilli</taxon>
        <taxon>Lactobacillales</taxon>
        <taxon>Carnobacteriaceae</taxon>
        <taxon>Marinilactibacillus</taxon>
    </lineage>
</organism>
<dbReference type="Proteomes" id="UP000199589">
    <property type="component" value="Unassembled WGS sequence"/>
</dbReference>
<accession>A0A1I3W103</accession>
<evidence type="ECO:0000313" key="1">
    <source>
        <dbReference type="EMBL" id="SFK00111.1"/>
    </source>
</evidence>
<gene>
    <name evidence="1" type="ORF">SAMN04488569_100570</name>
</gene>
<proteinExistence type="predicted"/>
<keyword evidence="2" id="KW-1185">Reference proteome</keyword>
<protein>
    <submittedName>
        <fullName evidence="1">CRISPR-associated protein, Csd1 family</fullName>
    </submittedName>
</protein>
<evidence type="ECO:0000313" key="2">
    <source>
        <dbReference type="Proteomes" id="UP000199589"/>
    </source>
</evidence>
<dbReference type="CDD" id="cd09757">
    <property type="entry name" value="Cas8c_I-C"/>
    <property type="match status" value="1"/>
</dbReference>
<sequence length="629" mass="72440">MTWINNLYDTYEKNLSRVGVIEQKGNQEYTLMPIAHTTQTAHIEVSITENGEFHSARVLDKIITLIPCTESSSSRSGSKIAPYPLHDKLSYVAGDLEEFGGGEKEKKQFSAYLAQLQDWVESSSSHPKIKTVYRYISGGNLIKDLVQEGILVTDNGKLVIKWNKSFDEKFGSKPELFSKVTGDVTSAFVRFNVYSAQNEQVEIWNDKDVHNSFAEFYLKTLTGSDYCFVTGKYEPITERHANKIRNSADKAKLISSNDKNEFTFRGRFDKSIEAASISYEVSQKAHNALKWLINRQGKIVNERLFLVWGNEDLDIIAPDLDTISIIPRENIKKNETNTLKGFANEVSKAIDGYKSDLNTRAEVNILILDAATQGRMSVQYYKNLDKELYLERIKKWHQSCIWKHEYKKDDNKEKIIFYGVPSTKDIAYAAYGRKANEKVIKSTMERMIPCIVENRRIPQDIIRSIVYRASNPQTMDNWEWRKTLSIACALLNHKEGIGVSLNKESKDRNYLFGRLLAVAYHIEKWAQSVQNEYRETNAERYMVSFSNKPQRTWKIIHDNLLPYKARLGGRATKLYDLIIEITNQFDEEDFNDKPLDGKYLLGFSSQVMDLDKRKHKDDEGVDLNGNFRS</sequence>
<dbReference type="RefSeq" id="WP_091895962.1">
    <property type="nucleotide sequence ID" value="NZ_FOSJ01000005.1"/>
</dbReference>
<dbReference type="NCBIfam" id="TIGR01863">
    <property type="entry name" value="cas_Csd1"/>
    <property type="match status" value="1"/>
</dbReference>
<reference evidence="2" key="1">
    <citation type="submission" date="2016-10" db="EMBL/GenBank/DDBJ databases">
        <authorList>
            <person name="Varghese N."/>
            <person name="Submissions S."/>
        </authorList>
    </citation>
    <scope>NUCLEOTIDE SEQUENCE [LARGE SCALE GENOMIC DNA]</scope>
    <source>
        <strain evidence="2">DSM 16108</strain>
    </source>
</reference>
<dbReference type="OrthoDB" id="5389988at2"/>
<dbReference type="InterPro" id="IPR010144">
    <property type="entry name" value="CRISPR-assoc_prot_Csd1-typ"/>
</dbReference>
<dbReference type="Pfam" id="PF09709">
    <property type="entry name" value="Cas_Csd1"/>
    <property type="match status" value="1"/>
</dbReference>
<dbReference type="EMBL" id="FOSJ01000005">
    <property type="protein sequence ID" value="SFK00111.1"/>
    <property type="molecule type" value="Genomic_DNA"/>
</dbReference>
<name>A0A1I3W103_9LACT</name>